<comment type="caution">
    <text evidence="1">The sequence shown here is derived from an EMBL/GenBank/DDBJ whole genome shotgun (WGS) entry which is preliminary data.</text>
</comment>
<dbReference type="Proteomes" id="UP001472677">
    <property type="component" value="Unassembled WGS sequence"/>
</dbReference>
<organism evidence="1 2">
    <name type="scientific">Hibiscus sabdariffa</name>
    <name type="common">roselle</name>
    <dbReference type="NCBI Taxonomy" id="183260"/>
    <lineage>
        <taxon>Eukaryota</taxon>
        <taxon>Viridiplantae</taxon>
        <taxon>Streptophyta</taxon>
        <taxon>Embryophyta</taxon>
        <taxon>Tracheophyta</taxon>
        <taxon>Spermatophyta</taxon>
        <taxon>Magnoliopsida</taxon>
        <taxon>eudicotyledons</taxon>
        <taxon>Gunneridae</taxon>
        <taxon>Pentapetalae</taxon>
        <taxon>rosids</taxon>
        <taxon>malvids</taxon>
        <taxon>Malvales</taxon>
        <taxon>Malvaceae</taxon>
        <taxon>Malvoideae</taxon>
        <taxon>Hibiscus</taxon>
    </lineage>
</organism>
<proteinExistence type="predicted"/>
<reference evidence="1 2" key="1">
    <citation type="journal article" date="2024" name="G3 (Bethesda)">
        <title>Genome assembly of Hibiscus sabdariffa L. provides insights into metabolisms of medicinal natural products.</title>
        <authorList>
            <person name="Kim T."/>
        </authorList>
    </citation>
    <scope>NUCLEOTIDE SEQUENCE [LARGE SCALE GENOMIC DNA]</scope>
    <source>
        <strain evidence="1">TK-2024</strain>
        <tissue evidence="1">Old leaves</tissue>
    </source>
</reference>
<evidence type="ECO:0000313" key="2">
    <source>
        <dbReference type="Proteomes" id="UP001472677"/>
    </source>
</evidence>
<name>A0ABR2ER26_9ROSI</name>
<dbReference type="EMBL" id="JBBPBM010000011">
    <property type="protein sequence ID" value="KAK8564290.1"/>
    <property type="molecule type" value="Genomic_DNA"/>
</dbReference>
<keyword evidence="2" id="KW-1185">Reference proteome</keyword>
<protein>
    <submittedName>
        <fullName evidence="1">Uncharacterized protein</fullName>
    </submittedName>
</protein>
<accession>A0ABR2ER26</accession>
<gene>
    <name evidence="1" type="ORF">V6N12_036417</name>
</gene>
<sequence length="68" mass="7693">MLANPSNEGIVQKRRQVVVMHRANSIHAIHDSQSSNLELVRFFSGSLDVVDENVKFVCLRNYLGVIHC</sequence>
<evidence type="ECO:0000313" key="1">
    <source>
        <dbReference type="EMBL" id="KAK8564290.1"/>
    </source>
</evidence>